<dbReference type="PANTHER" id="PTHR10642">
    <property type="entry name" value="RIBONUCLEASE H1"/>
    <property type="match status" value="1"/>
</dbReference>
<feature type="compositionally biased region" description="Low complexity" evidence="12">
    <location>
        <begin position="52"/>
        <end position="90"/>
    </location>
</feature>
<comment type="function">
    <text evidence="2 11">Endonuclease that specifically degrades the RNA of RNA-DNA hybrids.</text>
</comment>
<name>W6MPF4_9ASCO</name>
<dbReference type="InterPro" id="IPR002156">
    <property type="entry name" value="RNaseH_domain"/>
</dbReference>
<dbReference type="InterPro" id="IPR012337">
    <property type="entry name" value="RNaseH-like_sf"/>
</dbReference>
<gene>
    <name evidence="14" type="ORF">KUCA_T00004489001</name>
</gene>
<feature type="region of interest" description="Disordered" evidence="12">
    <location>
        <begin position="52"/>
        <end position="115"/>
    </location>
</feature>
<evidence type="ECO:0000256" key="11">
    <source>
        <dbReference type="PIRNR" id="PIRNR036852"/>
    </source>
</evidence>
<dbReference type="SUPFAM" id="SSF55658">
    <property type="entry name" value="L9 N-domain-like"/>
    <property type="match status" value="1"/>
</dbReference>
<feature type="region of interest" description="Disordered" evidence="12">
    <location>
        <begin position="247"/>
        <end position="274"/>
    </location>
</feature>
<dbReference type="InterPro" id="IPR050092">
    <property type="entry name" value="RNase_H"/>
</dbReference>
<dbReference type="SUPFAM" id="SSF53098">
    <property type="entry name" value="Ribonuclease H-like"/>
    <property type="match status" value="1"/>
</dbReference>
<evidence type="ECO:0000256" key="9">
    <source>
        <dbReference type="ARBA" id="ARBA00022801"/>
    </source>
</evidence>
<keyword evidence="8 11" id="KW-0255">Endonuclease</keyword>
<dbReference type="RefSeq" id="XP_022460496.1">
    <property type="nucleotide sequence ID" value="XM_022601228.1"/>
</dbReference>
<dbReference type="PROSITE" id="PS50879">
    <property type="entry name" value="RNASE_H_1"/>
    <property type="match status" value="1"/>
</dbReference>
<keyword evidence="6 11" id="KW-0540">Nuclease</keyword>
<dbReference type="EMBL" id="HG793129">
    <property type="protein sequence ID" value="CDK28506.1"/>
    <property type="molecule type" value="Genomic_DNA"/>
</dbReference>
<dbReference type="Pfam" id="PF01693">
    <property type="entry name" value="Cauli_VI"/>
    <property type="match status" value="1"/>
</dbReference>
<dbReference type="FunFam" id="3.40.970.10:FF:000002">
    <property type="entry name" value="Ribonuclease H"/>
    <property type="match status" value="1"/>
</dbReference>
<accession>W6MPF4</accession>
<reference evidence="14" key="2">
    <citation type="submission" date="2014-02" db="EMBL/GenBank/DDBJ databases">
        <title>Complete DNA sequence of /Kuraishia capsulata/ illustrates novel genomic features among budding yeasts (/Saccharomycotina/).</title>
        <authorList>
            <person name="Morales L."/>
            <person name="Noel B."/>
            <person name="Porcel B."/>
            <person name="Marcet-Houben M."/>
            <person name="Hullo M-F."/>
            <person name="Sacerdot C."/>
            <person name="Tekaia F."/>
            <person name="Leh-Louis V."/>
            <person name="Despons L."/>
            <person name="Khanna V."/>
            <person name="Aury J-M."/>
            <person name="Barbe V."/>
            <person name="Couloux A."/>
            <person name="Labadie K."/>
            <person name="Pelletier E."/>
            <person name="Souciet J-L."/>
            <person name="Boekhout T."/>
            <person name="Gabaldon T."/>
            <person name="Wincker P."/>
            <person name="Dujon B."/>
        </authorList>
    </citation>
    <scope>NUCLEOTIDE SEQUENCE</scope>
    <source>
        <strain evidence="14">CBS 1993</strain>
    </source>
</reference>
<reference evidence="14" key="1">
    <citation type="submission" date="2013-12" db="EMBL/GenBank/DDBJ databases">
        <authorList>
            <person name="Genoscope - CEA"/>
        </authorList>
    </citation>
    <scope>NUCLEOTIDE SEQUENCE</scope>
    <source>
        <strain evidence="14">CBS 1993</strain>
    </source>
</reference>
<evidence type="ECO:0000256" key="4">
    <source>
        <dbReference type="ARBA" id="ARBA00012180"/>
    </source>
</evidence>
<proteinExistence type="inferred from homology"/>
<evidence type="ECO:0000256" key="10">
    <source>
        <dbReference type="ARBA" id="ARBA00022842"/>
    </source>
</evidence>
<dbReference type="InterPro" id="IPR009027">
    <property type="entry name" value="Ribosomal_bL9/RNase_H1_N"/>
</dbReference>
<dbReference type="Pfam" id="PF00075">
    <property type="entry name" value="RNase_H"/>
    <property type="match status" value="1"/>
</dbReference>
<dbReference type="GO" id="GO:0004523">
    <property type="term" value="F:RNA-DNA hybrid ribonuclease activity"/>
    <property type="evidence" value="ECO:0007669"/>
    <property type="project" value="UniProtKB-UniRule"/>
</dbReference>
<dbReference type="GO" id="GO:0000287">
    <property type="term" value="F:magnesium ion binding"/>
    <property type="evidence" value="ECO:0007669"/>
    <property type="project" value="UniProtKB-UniRule"/>
</dbReference>
<dbReference type="InterPro" id="IPR011320">
    <property type="entry name" value="RNase_H1_N"/>
</dbReference>
<dbReference type="Proteomes" id="UP000019384">
    <property type="component" value="Unassembled WGS sequence"/>
</dbReference>
<dbReference type="EC" id="3.1.26.4" evidence="4 11"/>
<dbReference type="AlphaFoldDB" id="W6MPF4"/>
<evidence type="ECO:0000256" key="1">
    <source>
        <dbReference type="ARBA" id="ARBA00001946"/>
    </source>
</evidence>
<keyword evidence="7 11" id="KW-0479">Metal-binding</keyword>
<evidence type="ECO:0000256" key="3">
    <source>
        <dbReference type="ARBA" id="ARBA00005300"/>
    </source>
</evidence>
<comment type="catalytic activity">
    <reaction evidence="11">
        <text>Endonucleolytic cleavage to 5'-phosphomonoester.</text>
        <dbReference type="EC" id="3.1.26.4"/>
    </reaction>
</comment>
<evidence type="ECO:0000256" key="6">
    <source>
        <dbReference type="ARBA" id="ARBA00022722"/>
    </source>
</evidence>
<dbReference type="PANTHER" id="PTHR10642:SF30">
    <property type="entry name" value="RIBONUCLEASE H"/>
    <property type="match status" value="1"/>
</dbReference>
<evidence type="ECO:0000256" key="12">
    <source>
        <dbReference type="SAM" id="MobiDB-lite"/>
    </source>
</evidence>
<dbReference type="Gene3D" id="3.40.970.10">
    <property type="entry name" value="Ribonuclease H1, N-terminal domain"/>
    <property type="match status" value="1"/>
</dbReference>
<dbReference type="OrthoDB" id="407198at2759"/>
<keyword evidence="10 11" id="KW-0460">Magnesium</keyword>
<dbReference type="InterPro" id="IPR036397">
    <property type="entry name" value="RNaseH_sf"/>
</dbReference>
<dbReference type="PIRSF" id="PIRSF036852">
    <property type="entry name" value="Ribonuclease_H1_euk"/>
    <property type="match status" value="1"/>
</dbReference>
<keyword evidence="9 11" id="KW-0378">Hydrolase</keyword>
<dbReference type="CDD" id="cd09280">
    <property type="entry name" value="RNase_HI_eukaryote_like"/>
    <property type="match status" value="1"/>
</dbReference>
<dbReference type="GO" id="GO:0043137">
    <property type="term" value="P:DNA replication, removal of RNA primer"/>
    <property type="evidence" value="ECO:0007669"/>
    <property type="project" value="TreeGrafter"/>
</dbReference>
<evidence type="ECO:0000259" key="13">
    <source>
        <dbReference type="PROSITE" id="PS50879"/>
    </source>
</evidence>
<comment type="cofactor">
    <cofactor evidence="1 11">
        <name>Mg(2+)</name>
        <dbReference type="ChEBI" id="CHEBI:18420"/>
    </cofactor>
</comment>
<sequence>MGKSKGGYYAVRNGRSKGVYNSWSDCLKQVTGYSNASFKKFDTMAEASAFVSGGSRGGSARASTAHNSPSNGPYSLSSSRSYALSYAQRSPGQVSKSLKATDATPDGASTSPQTVDHSKHIYVDGAARGNGRGNARGGAGIYYGPGDPRNKSIPLPDTTNQKAELLAMREGLKGALKDTSNKYTIHSDSQYAIKSSTIWYKRWEENGWKNTKGEPVANKELVQDVVQAKRALNDVYESKGWGKVEIKHVNGHSGDPGNDAADALANRGADAVKD</sequence>
<dbReference type="STRING" id="1382522.W6MPF4"/>
<dbReference type="HOGENOM" id="CLU_030894_0_2_1"/>
<evidence type="ECO:0000256" key="7">
    <source>
        <dbReference type="ARBA" id="ARBA00022723"/>
    </source>
</evidence>
<protein>
    <recommendedName>
        <fullName evidence="5 11">Ribonuclease H</fullName>
        <shortName evidence="11">RNase H</shortName>
        <ecNumber evidence="4 11">3.1.26.4</ecNumber>
    </recommendedName>
</protein>
<dbReference type="Gene3D" id="3.30.420.10">
    <property type="entry name" value="Ribonuclease H-like superfamily/Ribonuclease H"/>
    <property type="match status" value="1"/>
</dbReference>
<dbReference type="InterPro" id="IPR017067">
    <property type="entry name" value="RNase_H1_euk"/>
</dbReference>
<keyword evidence="15" id="KW-1185">Reference proteome</keyword>
<feature type="compositionally biased region" description="Low complexity" evidence="12">
    <location>
        <begin position="257"/>
        <end position="274"/>
    </location>
</feature>
<dbReference type="InterPro" id="IPR037056">
    <property type="entry name" value="RNase_H1_N_sf"/>
</dbReference>
<comment type="similarity">
    <text evidence="3 11">Belongs to the RNase H family.</text>
</comment>
<evidence type="ECO:0000256" key="8">
    <source>
        <dbReference type="ARBA" id="ARBA00022759"/>
    </source>
</evidence>
<evidence type="ECO:0000256" key="5">
    <source>
        <dbReference type="ARBA" id="ARBA00017721"/>
    </source>
</evidence>
<evidence type="ECO:0000256" key="2">
    <source>
        <dbReference type="ARBA" id="ARBA00004065"/>
    </source>
</evidence>
<evidence type="ECO:0000313" key="14">
    <source>
        <dbReference type="EMBL" id="CDK28506.1"/>
    </source>
</evidence>
<evidence type="ECO:0000313" key="15">
    <source>
        <dbReference type="Proteomes" id="UP000019384"/>
    </source>
</evidence>
<organism evidence="14 15">
    <name type="scientific">Kuraishia capsulata CBS 1993</name>
    <dbReference type="NCBI Taxonomy" id="1382522"/>
    <lineage>
        <taxon>Eukaryota</taxon>
        <taxon>Fungi</taxon>
        <taxon>Dikarya</taxon>
        <taxon>Ascomycota</taxon>
        <taxon>Saccharomycotina</taxon>
        <taxon>Pichiomycetes</taxon>
        <taxon>Pichiales</taxon>
        <taxon>Pichiaceae</taxon>
        <taxon>Kuraishia</taxon>
    </lineage>
</organism>
<feature type="domain" description="RNase H type-1" evidence="13">
    <location>
        <begin position="115"/>
        <end position="270"/>
    </location>
</feature>
<dbReference type="GO" id="GO:0003676">
    <property type="term" value="F:nucleic acid binding"/>
    <property type="evidence" value="ECO:0007669"/>
    <property type="project" value="UniProtKB-UniRule"/>
</dbReference>
<dbReference type="GeneID" id="34521884"/>